<protein>
    <submittedName>
        <fullName evidence="1">Uncharacterized protein</fullName>
    </submittedName>
</protein>
<name>A0A1V5ZII1_9BACT</name>
<reference evidence="1" key="1">
    <citation type="submission" date="2017-02" db="EMBL/GenBank/DDBJ databases">
        <title>Delving into the versatile metabolic prowess of the omnipresent phylum Bacteroidetes.</title>
        <authorList>
            <person name="Nobu M.K."/>
            <person name="Mei R."/>
            <person name="Narihiro T."/>
            <person name="Kuroda K."/>
            <person name="Liu W.-T."/>
        </authorList>
    </citation>
    <scope>NUCLEOTIDE SEQUENCE</scope>
    <source>
        <strain evidence="1">ADurb.Bin160</strain>
    </source>
</reference>
<proteinExistence type="predicted"/>
<dbReference type="Proteomes" id="UP000485621">
    <property type="component" value="Unassembled WGS sequence"/>
</dbReference>
<gene>
    <name evidence="1" type="ORF">BWY04_01480</name>
</gene>
<dbReference type="EMBL" id="MWDB01000063">
    <property type="protein sequence ID" value="OQB39977.1"/>
    <property type="molecule type" value="Genomic_DNA"/>
</dbReference>
<sequence length="238" mass="28193">MSEAINIQTALKEYKAARNNRTKERSFLKLKKYFNPHFKALLSITKGIKYGENPTIYNIMLSNLTPKTYKNYKASVDEKLYNIQTICSSYSYEDIEQTLNMLLIKLIDEYKKETISFFSFITYLLPRRMSDIIWNLSKDPTNQFYNLSIDGLETDFDLSMFKYENEIKDTFLSEFFTGFEYELLLNILKDIPDKELIQNFELTKDTLKFQKKRLISIAENISTFVAENNEFAQKYIIL</sequence>
<comment type="caution">
    <text evidence="1">The sequence shown here is derived from an EMBL/GenBank/DDBJ whole genome shotgun (WGS) entry which is preliminary data.</text>
</comment>
<accession>A0A1V5ZII1</accession>
<dbReference type="AlphaFoldDB" id="A0A1V5ZII1"/>
<evidence type="ECO:0000313" key="1">
    <source>
        <dbReference type="EMBL" id="OQB39977.1"/>
    </source>
</evidence>
<organism evidence="1">
    <name type="scientific">candidate division CPR1 bacterium ADurb.Bin160</name>
    <dbReference type="NCBI Taxonomy" id="1852826"/>
    <lineage>
        <taxon>Bacteria</taxon>
        <taxon>candidate division CPR1</taxon>
    </lineage>
</organism>